<dbReference type="EMBL" id="KN818296">
    <property type="protein sequence ID" value="KIL60601.1"/>
    <property type="molecule type" value="Genomic_DNA"/>
</dbReference>
<dbReference type="AlphaFoldDB" id="A0A0C2WUY3"/>
<evidence type="ECO:0000313" key="1">
    <source>
        <dbReference type="EMBL" id="KIL60601.1"/>
    </source>
</evidence>
<dbReference type="HOGENOM" id="CLU_2482888_0_0_1"/>
<evidence type="ECO:0000313" key="2">
    <source>
        <dbReference type="Proteomes" id="UP000054549"/>
    </source>
</evidence>
<name>A0A0C2WUY3_AMAMK</name>
<accession>A0A0C2WUY3</accession>
<gene>
    <name evidence="1" type="ORF">M378DRAFT_14057</name>
</gene>
<keyword evidence="2" id="KW-1185">Reference proteome</keyword>
<dbReference type="Proteomes" id="UP000054549">
    <property type="component" value="Unassembled WGS sequence"/>
</dbReference>
<proteinExistence type="predicted"/>
<organism evidence="1 2">
    <name type="scientific">Amanita muscaria (strain Koide BX008)</name>
    <dbReference type="NCBI Taxonomy" id="946122"/>
    <lineage>
        <taxon>Eukaryota</taxon>
        <taxon>Fungi</taxon>
        <taxon>Dikarya</taxon>
        <taxon>Basidiomycota</taxon>
        <taxon>Agaricomycotina</taxon>
        <taxon>Agaricomycetes</taxon>
        <taxon>Agaricomycetidae</taxon>
        <taxon>Agaricales</taxon>
        <taxon>Pluteineae</taxon>
        <taxon>Amanitaceae</taxon>
        <taxon>Amanita</taxon>
    </lineage>
</organism>
<dbReference type="InParanoid" id="A0A0C2WUY3"/>
<reference evidence="1 2" key="1">
    <citation type="submission" date="2014-04" db="EMBL/GenBank/DDBJ databases">
        <title>Evolutionary Origins and Diversification of the Mycorrhizal Mutualists.</title>
        <authorList>
            <consortium name="DOE Joint Genome Institute"/>
            <consortium name="Mycorrhizal Genomics Consortium"/>
            <person name="Kohler A."/>
            <person name="Kuo A."/>
            <person name="Nagy L.G."/>
            <person name="Floudas D."/>
            <person name="Copeland A."/>
            <person name="Barry K.W."/>
            <person name="Cichocki N."/>
            <person name="Veneault-Fourrey C."/>
            <person name="LaButti K."/>
            <person name="Lindquist E.A."/>
            <person name="Lipzen A."/>
            <person name="Lundell T."/>
            <person name="Morin E."/>
            <person name="Murat C."/>
            <person name="Riley R."/>
            <person name="Ohm R."/>
            <person name="Sun H."/>
            <person name="Tunlid A."/>
            <person name="Henrissat B."/>
            <person name="Grigoriev I.V."/>
            <person name="Hibbett D.S."/>
            <person name="Martin F."/>
        </authorList>
    </citation>
    <scope>NUCLEOTIDE SEQUENCE [LARGE SCALE GENOMIC DNA]</scope>
    <source>
        <strain evidence="1 2">Koide BX008</strain>
    </source>
</reference>
<sequence>MLTTEEVVEGAVMRGEPRRSGIAVETQARMSAEGNIWLNGHVLKLGSCWRWDGSVGHAGMVLGHRLIVLARLGHVFLNRILLQSRQQ</sequence>
<protein>
    <submittedName>
        <fullName evidence="1">Uncharacterized protein</fullName>
    </submittedName>
</protein>